<dbReference type="Gene3D" id="1.25.40.10">
    <property type="entry name" value="Tetratricopeptide repeat domain"/>
    <property type="match status" value="1"/>
</dbReference>
<name>A0A1Y1QA02_9GAMM</name>
<dbReference type="AlphaFoldDB" id="A0A1Y1QA02"/>
<dbReference type="EMBL" id="MTEJ01000608">
    <property type="protein sequence ID" value="OQX01077.1"/>
    <property type="molecule type" value="Genomic_DNA"/>
</dbReference>
<evidence type="ECO:0000313" key="2">
    <source>
        <dbReference type="EMBL" id="OQX01077.1"/>
    </source>
</evidence>
<reference evidence="2 3" key="1">
    <citation type="submission" date="2017-01" db="EMBL/GenBank/DDBJ databases">
        <title>Novel large sulfur bacteria in the metagenomes of groundwater-fed chemosynthetic microbial mats in the Lake Huron basin.</title>
        <authorList>
            <person name="Sharrar A.M."/>
            <person name="Flood B.E."/>
            <person name="Bailey J.V."/>
            <person name="Jones D.S."/>
            <person name="Biddanda B."/>
            <person name="Ruberg S.A."/>
            <person name="Marcus D.N."/>
            <person name="Dick G.J."/>
        </authorList>
    </citation>
    <scope>NUCLEOTIDE SEQUENCE [LARGE SCALE GENOMIC DNA]</scope>
    <source>
        <strain evidence="2">A8</strain>
    </source>
</reference>
<dbReference type="InterPro" id="IPR011990">
    <property type="entry name" value="TPR-like_helical_dom_sf"/>
</dbReference>
<dbReference type="SUPFAM" id="SSF81901">
    <property type="entry name" value="HCP-like"/>
    <property type="match status" value="1"/>
</dbReference>
<comment type="caution">
    <text evidence="2">The sequence shown here is derived from an EMBL/GenBank/DDBJ whole genome shotgun (WGS) entry which is preliminary data.</text>
</comment>
<dbReference type="Proteomes" id="UP000192491">
    <property type="component" value="Unassembled WGS sequence"/>
</dbReference>
<dbReference type="PANTHER" id="PTHR11102:SF160">
    <property type="entry name" value="ERAD-ASSOCIATED E3 UBIQUITIN-PROTEIN LIGASE COMPONENT HRD3"/>
    <property type="match status" value="1"/>
</dbReference>
<dbReference type="PANTHER" id="PTHR11102">
    <property type="entry name" value="SEL-1-LIKE PROTEIN"/>
    <property type="match status" value="1"/>
</dbReference>
<sequence>MYLSTFLPPPHRGITAVVLLILALPALAQDPSPTIATLSSAANILAPNTTEAATQFAKAKERLSKKPEGVDLQQGLDWLEQSAQQAHAPALFELANLYENGSYVKQDSAKAVELYEQAAKQGHLDAQYNVGLLYLRVIKNTEKASYWLEQAAQQHDSEAQYNLALLHDVAKSTQADPDEATHWYTQAAQQRAQKCAI</sequence>
<dbReference type="InterPro" id="IPR006597">
    <property type="entry name" value="Sel1-like"/>
</dbReference>
<feature type="chain" id="PRO_5013344904" description="Sel1 repeat family protein" evidence="1">
    <location>
        <begin position="29"/>
        <end position="197"/>
    </location>
</feature>
<accession>A0A1Y1QA02</accession>
<organism evidence="2 3">
    <name type="scientific">Thiothrix lacustris</name>
    <dbReference type="NCBI Taxonomy" id="525917"/>
    <lineage>
        <taxon>Bacteria</taxon>
        <taxon>Pseudomonadati</taxon>
        <taxon>Pseudomonadota</taxon>
        <taxon>Gammaproteobacteria</taxon>
        <taxon>Thiotrichales</taxon>
        <taxon>Thiotrichaceae</taxon>
        <taxon>Thiothrix</taxon>
    </lineage>
</organism>
<evidence type="ECO:0000256" key="1">
    <source>
        <dbReference type="SAM" id="SignalP"/>
    </source>
</evidence>
<evidence type="ECO:0000313" key="3">
    <source>
        <dbReference type="Proteomes" id="UP000192491"/>
    </source>
</evidence>
<evidence type="ECO:0008006" key="4">
    <source>
        <dbReference type="Google" id="ProtNLM"/>
    </source>
</evidence>
<dbReference type="Pfam" id="PF08238">
    <property type="entry name" value="Sel1"/>
    <property type="match status" value="4"/>
</dbReference>
<feature type="signal peptide" evidence="1">
    <location>
        <begin position="1"/>
        <end position="28"/>
    </location>
</feature>
<keyword evidence="1" id="KW-0732">Signal</keyword>
<dbReference type="InterPro" id="IPR050767">
    <property type="entry name" value="Sel1_AlgK"/>
</dbReference>
<proteinExistence type="predicted"/>
<gene>
    <name evidence="2" type="ORF">BWK73_47225</name>
</gene>
<protein>
    <recommendedName>
        <fullName evidence="4">Sel1 repeat family protein</fullName>
    </recommendedName>
</protein>
<dbReference type="SMART" id="SM00671">
    <property type="entry name" value="SEL1"/>
    <property type="match status" value="3"/>
</dbReference>